<keyword evidence="2" id="KW-0732">Signal</keyword>
<evidence type="ECO:0000256" key="2">
    <source>
        <dbReference type="SAM" id="SignalP"/>
    </source>
</evidence>
<dbReference type="RefSeq" id="WP_174560933.1">
    <property type="nucleotide sequence ID" value="NZ_CADDTS010000052.1"/>
</dbReference>
<name>A0A811GHA0_9GAMM</name>
<evidence type="ECO:0000256" key="1">
    <source>
        <dbReference type="SAM" id="MobiDB-lite"/>
    </source>
</evidence>
<feature type="region of interest" description="Disordered" evidence="1">
    <location>
        <begin position="24"/>
        <end position="90"/>
    </location>
</feature>
<feature type="compositionally biased region" description="Basic and acidic residues" evidence="1">
    <location>
        <begin position="52"/>
        <end position="78"/>
    </location>
</feature>
<feature type="compositionally biased region" description="Pro residues" evidence="1">
    <location>
        <begin position="81"/>
        <end position="90"/>
    </location>
</feature>
<accession>A0A811GHA0</accession>
<dbReference type="EMBL" id="CADDTS010000052">
    <property type="protein sequence ID" value="CAB1223230.1"/>
    <property type="molecule type" value="Genomic_DNA"/>
</dbReference>
<evidence type="ECO:0000313" key="4">
    <source>
        <dbReference type="Proteomes" id="UP000489961"/>
    </source>
</evidence>
<reference evidence="3 4" key="1">
    <citation type="submission" date="2020-02" db="EMBL/GenBank/DDBJ databases">
        <authorList>
            <person name="Chaudhuri R."/>
        </authorList>
    </citation>
    <scope>NUCLEOTIDE SEQUENCE [LARGE SCALE GENOMIC DNA]</scope>
    <source>
        <strain evidence="3">SFB21</strain>
    </source>
</reference>
<feature type="chain" id="PRO_5032421507" evidence="2">
    <location>
        <begin position="24"/>
        <end position="90"/>
    </location>
</feature>
<sequence length="90" mass="10168">MKKMISTLMIGLIAATATMSAMAAPSYDPQHPPAPQHFDKKPMPPKHGMQHGPEHKAHFDKKDHKGFFKKDKHHDNGPQHKVPPMPPKHR</sequence>
<evidence type="ECO:0000313" key="3">
    <source>
        <dbReference type="EMBL" id="CAB1223230.1"/>
    </source>
</evidence>
<proteinExistence type="predicted"/>
<comment type="caution">
    <text evidence="3">The sequence shown here is derived from an EMBL/GenBank/DDBJ whole genome shotgun (WGS) entry which is preliminary data.</text>
</comment>
<organism evidence="3 4">
    <name type="scientific">Acinetobacter bouvetii</name>
    <dbReference type="NCBI Taxonomy" id="202951"/>
    <lineage>
        <taxon>Bacteria</taxon>
        <taxon>Pseudomonadati</taxon>
        <taxon>Pseudomonadota</taxon>
        <taxon>Gammaproteobacteria</taxon>
        <taxon>Moraxellales</taxon>
        <taxon>Moraxellaceae</taxon>
        <taxon>Acinetobacter</taxon>
    </lineage>
</organism>
<dbReference type="Proteomes" id="UP000489961">
    <property type="component" value="Unassembled WGS sequence"/>
</dbReference>
<dbReference type="AlphaFoldDB" id="A0A811GHA0"/>
<feature type="signal peptide" evidence="2">
    <location>
        <begin position="1"/>
        <end position="23"/>
    </location>
</feature>
<protein>
    <submittedName>
        <fullName evidence="3">Uncharacterized protein</fullName>
    </submittedName>
</protein>
<gene>
    <name evidence="3" type="ORF">SFB21_3246</name>
</gene>